<organism evidence="1 2">
    <name type="scientific">Streptomyces caeruleatus</name>
    <dbReference type="NCBI Taxonomy" id="661399"/>
    <lineage>
        <taxon>Bacteria</taxon>
        <taxon>Bacillati</taxon>
        <taxon>Actinomycetota</taxon>
        <taxon>Actinomycetes</taxon>
        <taxon>Kitasatosporales</taxon>
        <taxon>Streptomycetaceae</taxon>
        <taxon>Streptomyces</taxon>
    </lineage>
</organism>
<keyword evidence="2" id="KW-1185">Reference proteome</keyword>
<protein>
    <submittedName>
        <fullName evidence="1">Uncharacterized protein</fullName>
    </submittedName>
</protein>
<dbReference type="AlphaFoldDB" id="A0A117RJD2"/>
<name>A0A117RJD2_9ACTN</name>
<reference evidence="1 2" key="1">
    <citation type="submission" date="2015-10" db="EMBL/GenBank/DDBJ databases">
        <title>Draft genome sequence of Streptomyces caeruleatus NRRL B-24802, type strain for the species Streptomyces caeruleatus.</title>
        <authorList>
            <person name="Ruckert C."/>
            <person name="Winkler A."/>
            <person name="Kalinowski J."/>
            <person name="Kampfer P."/>
            <person name="Glaeser S."/>
        </authorList>
    </citation>
    <scope>NUCLEOTIDE SEQUENCE [LARGE SCALE GENOMIC DNA]</scope>
    <source>
        <strain evidence="1 2">NRRL B-24802</strain>
    </source>
</reference>
<dbReference type="Proteomes" id="UP000053429">
    <property type="component" value="Unassembled WGS sequence"/>
</dbReference>
<evidence type="ECO:0000313" key="2">
    <source>
        <dbReference type="Proteomes" id="UP000053429"/>
    </source>
</evidence>
<evidence type="ECO:0000313" key="1">
    <source>
        <dbReference type="EMBL" id="KUN94035.1"/>
    </source>
</evidence>
<accession>A0A117RJD2</accession>
<gene>
    <name evidence="1" type="ORF">AQJ67_37360</name>
</gene>
<sequence>MYGTGETVQYVLGTFQTISPVLVLRWLRGEALRIANRLDPDPADYPAFSRGFWAIECDSVPYPDAPSELRVWASDPDEERGAREHIKGGFPLFVRVPDEDCTYTLSVWPVRMSAESDRWPGEPLTHRIGGLSNPLYVIAENPWR</sequence>
<dbReference type="EMBL" id="LMWY01000052">
    <property type="protein sequence ID" value="KUN94035.1"/>
    <property type="molecule type" value="Genomic_DNA"/>
</dbReference>
<proteinExistence type="predicted"/>
<comment type="caution">
    <text evidence="1">The sequence shown here is derived from an EMBL/GenBank/DDBJ whole genome shotgun (WGS) entry which is preliminary data.</text>
</comment>